<dbReference type="InterPro" id="IPR034032">
    <property type="entry name" value="Zn_MMP-like_bac"/>
</dbReference>
<sequence length="779" mass="88585">MKYVLLFVFALSFQIGLAQDKSEKKLDSILESMPKSEGLITTYFEDDKLYFKLPEEALEKDMLMVTRLKQLPANYSAYRNAGSKTSEQMIHFVKVGKSIDLVQVLTTNVADEDDPISLSVAQNNLNPILASFPIKSEDGKDIVIEVSSFFNADSPSFNIIPDGLKSEYKIGKADDKRSRINTVKSFPQNTEITHTLTFPTSNPPRGNSTNTFTFQINHSIIALPEDKMQVRYEDSRVGWFGLTKYNYSSDALKSDEVKLVRRWRLEPKDEKAYARGKLTEPKKPIVYYLDPATPKKWRKYFIQGIEDWNSAFEKAGFKNAIQAKVAPTEKEDPDFSPEDVRYSTVRYVASTTRNAVGPSVSDPRTGEIIESDIIWYHNHLRSYRNRYLLETGAANPKARSLDTPEEEIGEMMRRVISHEVGHALGLPHNMKASSAYDVESLRSGEFTQKMGIAATIMDYARYNYVAQPGDKNIRFVRQLGPYDDYAIEWGYRYFPNSSAKEDKDILKKFVDQRSTDPLYMFGSRGNDPDAQTEDVGNNSVKASTYGLSNLKIVAKNLDSWTTNEGQDYEDLEELYGEMLGVYRRYIYHVVSIVGGVHETLLHKGQKGVPYKVVNKTEQENALNFISENVWTPQYWLVDEALVSKFAKDGKLESLISMKKGVLNRLSSARRLNMMWDTHSTLPGEGLSPQELLDALVKDILTSRTTPDQVERELQKHLVHQLIELEKDKDLAMELKGHSLALQNKVLSNLKTKMSTSDQTLKAHYAYMVKMLEKAMKAGD</sequence>
<reference evidence="5" key="1">
    <citation type="submission" date="2023-07" db="EMBL/GenBank/DDBJ databases">
        <title>Novel species isolated from saline lakes on Tibetan Plateau.</title>
        <authorList>
            <person name="Lu H."/>
        </authorList>
    </citation>
    <scope>NUCLEOTIDE SEQUENCE [LARGE SCALE GENOMIC DNA]</scope>
    <source>
        <strain evidence="5">CAK8W</strain>
    </source>
</reference>
<dbReference type="InterPro" id="IPR033428">
    <property type="entry name" value="DUF5118"/>
</dbReference>
<organism evidence="4 5">
    <name type="scientific">Psychroflexus longus</name>
    <dbReference type="NCBI Taxonomy" id="2873596"/>
    <lineage>
        <taxon>Bacteria</taxon>
        <taxon>Pseudomonadati</taxon>
        <taxon>Bacteroidota</taxon>
        <taxon>Flavobacteriia</taxon>
        <taxon>Flavobacteriales</taxon>
        <taxon>Flavobacteriaceae</taxon>
        <taxon>Psychroflexus</taxon>
    </lineage>
</organism>
<evidence type="ECO:0000313" key="4">
    <source>
        <dbReference type="EMBL" id="MBZ9777725.1"/>
    </source>
</evidence>
<dbReference type="InterPro" id="IPR033413">
    <property type="entry name" value="DUF5117"/>
</dbReference>
<comment type="caution">
    <text evidence="4">The sequence shown here is derived from an EMBL/GenBank/DDBJ whole genome shotgun (WGS) entry which is preliminary data.</text>
</comment>
<accession>A0ABS7XFL0</accession>
<dbReference type="Gene3D" id="3.40.390.10">
    <property type="entry name" value="Collagenase (Catalytic Domain)"/>
    <property type="match status" value="1"/>
</dbReference>
<dbReference type="SUPFAM" id="SSF55486">
    <property type="entry name" value="Metalloproteases ('zincins'), catalytic domain"/>
    <property type="match status" value="1"/>
</dbReference>
<keyword evidence="4" id="KW-0378">Hydrolase</keyword>
<evidence type="ECO:0000259" key="2">
    <source>
        <dbReference type="Pfam" id="PF17148"/>
    </source>
</evidence>
<dbReference type="PANTHER" id="PTHR38478">
    <property type="entry name" value="PEPTIDASE M1A AND M12B"/>
    <property type="match status" value="1"/>
</dbReference>
<dbReference type="EMBL" id="JAIQZE010000001">
    <property type="protein sequence ID" value="MBZ9777725.1"/>
    <property type="molecule type" value="Genomic_DNA"/>
</dbReference>
<keyword evidence="4" id="KW-0645">Protease</keyword>
<name>A0ABS7XFL0_9FLAO</name>
<keyword evidence="5" id="KW-1185">Reference proteome</keyword>
<dbReference type="Pfam" id="PF17162">
    <property type="entry name" value="DUF5118"/>
    <property type="match status" value="1"/>
</dbReference>
<dbReference type="CDD" id="cd04276">
    <property type="entry name" value="ZnMc_MMP_like_2"/>
    <property type="match status" value="1"/>
</dbReference>
<dbReference type="InterPro" id="IPR032534">
    <property type="entry name" value="EcxA_zinc-bd"/>
</dbReference>
<keyword evidence="4" id="KW-0482">Metalloprotease</keyword>
<dbReference type="RefSeq" id="WP_224460087.1">
    <property type="nucleotide sequence ID" value="NZ_JAIQZE010000001.1"/>
</dbReference>
<dbReference type="Pfam" id="PF17148">
    <property type="entry name" value="DUF5117"/>
    <property type="match status" value="1"/>
</dbReference>
<dbReference type="Proteomes" id="UP001199314">
    <property type="component" value="Unassembled WGS sequence"/>
</dbReference>
<dbReference type="GO" id="GO:0008237">
    <property type="term" value="F:metallopeptidase activity"/>
    <property type="evidence" value="ECO:0007669"/>
    <property type="project" value="UniProtKB-KW"/>
</dbReference>
<dbReference type="InterPro" id="IPR024079">
    <property type="entry name" value="MetalloPept_cat_dom_sf"/>
</dbReference>
<feature type="domain" description="EcxA zinc-binding" evidence="1">
    <location>
        <begin position="402"/>
        <end position="703"/>
    </location>
</feature>
<protein>
    <submittedName>
        <fullName evidence="4">Zinc-dependent metalloprotease</fullName>
    </submittedName>
</protein>
<dbReference type="Pfam" id="PF16313">
    <property type="entry name" value="DUF4953"/>
    <property type="match status" value="1"/>
</dbReference>
<evidence type="ECO:0000313" key="5">
    <source>
        <dbReference type="Proteomes" id="UP001199314"/>
    </source>
</evidence>
<feature type="domain" description="DUF5118" evidence="3">
    <location>
        <begin position="24"/>
        <end position="70"/>
    </location>
</feature>
<evidence type="ECO:0000259" key="3">
    <source>
        <dbReference type="Pfam" id="PF17162"/>
    </source>
</evidence>
<proteinExistence type="predicted"/>
<feature type="domain" description="DUF5117" evidence="2">
    <location>
        <begin position="82"/>
        <end position="268"/>
    </location>
</feature>
<evidence type="ECO:0000259" key="1">
    <source>
        <dbReference type="Pfam" id="PF16313"/>
    </source>
</evidence>
<dbReference type="PANTHER" id="PTHR38478:SF1">
    <property type="entry name" value="ZINC DEPENDENT METALLOPROTEASE DOMAIN LIPOPROTEIN"/>
    <property type="match status" value="1"/>
</dbReference>
<gene>
    <name evidence="4" type="ORF">LB452_02210</name>
</gene>